<dbReference type="EMBL" id="QYUL01000006">
    <property type="protein sequence ID" value="RJF76844.1"/>
    <property type="molecule type" value="Genomic_DNA"/>
</dbReference>
<evidence type="ECO:0000313" key="3">
    <source>
        <dbReference type="Proteomes" id="UP000283458"/>
    </source>
</evidence>
<evidence type="ECO:0000313" key="2">
    <source>
        <dbReference type="EMBL" id="RJF76844.1"/>
    </source>
</evidence>
<comment type="caution">
    <text evidence="2">The sequence shown here is derived from an EMBL/GenBank/DDBJ whole genome shotgun (WGS) entry which is preliminary data.</text>
</comment>
<dbReference type="Proteomes" id="UP000283458">
    <property type="component" value="Unassembled WGS sequence"/>
</dbReference>
<protein>
    <submittedName>
        <fullName evidence="2">Uncharacterized protein</fullName>
    </submittedName>
</protein>
<sequence length="71" mass="7485">MAGHDLDEMTTNAGGHRRRIQRAAVDNQTAGRGGGQTDVNPALARGLFRRGFPLAADEFLGGGRQNHQSAG</sequence>
<feature type="region of interest" description="Disordered" evidence="1">
    <location>
        <begin position="1"/>
        <end position="40"/>
    </location>
</feature>
<proteinExistence type="predicted"/>
<gene>
    <name evidence="2" type="ORF">D3877_28595</name>
</gene>
<evidence type="ECO:0000256" key="1">
    <source>
        <dbReference type="SAM" id="MobiDB-lite"/>
    </source>
</evidence>
<accession>A0A418VL51</accession>
<name>A0A418VL51_9PROT</name>
<dbReference type="AlphaFoldDB" id="A0A418VL51"/>
<organism evidence="2 3">
    <name type="scientific">Azospirillum cavernae</name>
    <dbReference type="NCBI Taxonomy" id="2320860"/>
    <lineage>
        <taxon>Bacteria</taxon>
        <taxon>Pseudomonadati</taxon>
        <taxon>Pseudomonadota</taxon>
        <taxon>Alphaproteobacteria</taxon>
        <taxon>Rhodospirillales</taxon>
        <taxon>Azospirillaceae</taxon>
        <taxon>Azospirillum</taxon>
    </lineage>
</organism>
<keyword evidence="3" id="KW-1185">Reference proteome</keyword>
<reference evidence="2 3" key="1">
    <citation type="submission" date="2018-09" db="EMBL/GenBank/DDBJ databases">
        <authorList>
            <person name="Zhu H."/>
        </authorList>
    </citation>
    <scope>NUCLEOTIDE SEQUENCE [LARGE SCALE GENOMIC DNA]</scope>
    <source>
        <strain evidence="2 3">K2W22B-5</strain>
    </source>
</reference>